<evidence type="ECO:0000313" key="3">
    <source>
        <dbReference type="EMBL" id="RFC81482.1"/>
    </source>
</evidence>
<feature type="transmembrane region" description="Helical" evidence="1">
    <location>
        <begin position="12"/>
        <end position="33"/>
    </location>
</feature>
<keyword evidence="1" id="KW-0472">Membrane</keyword>
<dbReference type="EMBL" id="JBHRSF010000106">
    <property type="protein sequence ID" value="MFC2997284.1"/>
    <property type="molecule type" value="Genomic_DNA"/>
</dbReference>
<proteinExistence type="predicted"/>
<feature type="transmembrane region" description="Helical" evidence="1">
    <location>
        <begin position="91"/>
        <end position="110"/>
    </location>
</feature>
<dbReference type="AlphaFoldDB" id="A0A371YJ39"/>
<evidence type="ECO:0000313" key="5">
    <source>
        <dbReference type="Proteomes" id="UP001595455"/>
    </source>
</evidence>
<dbReference type="Proteomes" id="UP000240957">
    <property type="component" value="Unassembled WGS sequence"/>
</dbReference>
<accession>A0A371YJ39</accession>
<name>A0A371YJ39_9GAMM</name>
<dbReference type="Proteomes" id="UP001595455">
    <property type="component" value="Unassembled WGS sequence"/>
</dbReference>
<keyword evidence="1" id="KW-0812">Transmembrane</keyword>
<reference evidence="2" key="1">
    <citation type="journal article" date="2014" name="Int. J. Syst. Evol. Microbiol.">
        <title>Complete genome of a new Firmicutes species belonging to the dominant human colonic microbiota ('Ruminococcus bicirculans') reveals two chromosomes and a selective capacity to utilize plant glucans.</title>
        <authorList>
            <consortium name="NISC Comparative Sequencing Program"/>
            <person name="Wegmann U."/>
            <person name="Louis P."/>
            <person name="Goesmann A."/>
            <person name="Henrissat B."/>
            <person name="Duncan S.H."/>
            <person name="Flint H.J."/>
        </authorList>
    </citation>
    <scope>NUCLEOTIDE SEQUENCE</scope>
    <source>
        <strain evidence="2">KCTC 62575</strain>
    </source>
</reference>
<keyword evidence="5" id="KW-1185">Reference proteome</keyword>
<keyword evidence="1" id="KW-1133">Transmembrane helix</keyword>
<evidence type="ECO:0000313" key="2">
    <source>
        <dbReference type="EMBL" id="MFC2997284.1"/>
    </source>
</evidence>
<reference evidence="3 4" key="2">
    <citation type="submission" date="2018-08" db="EMBL/GenBank/DDBJ databases">
        <title>The draft genome of Acinetobacter sichuanensis strain WCHAc060041.</title>
        <authorList>
            <person name="Qin J."/>
            <person name="Feng Y."/>
            <person name="Zong Z."/>
        </authorList>
    </citation>
    <scope>NUCLEOTIDE SEQUENCE [LARGE SCALE GENOMIC DNA]</scope>
    <source>
        <strain evidence="3 4">WCHAc060041</strain>
    </source>
</reference>
<dbReference type="RefSeq" id="WP_107010185.1">
    <property type="nucleotide sequence ID" value="NZ_JBHRSF010000106.1"/>
</dbReference>
<dbReference type="EMBL" id="PYIX02000092">
    <property type="protein sequence ID" value="RFC81482.1"/>
    <property type="molecule type" value="Genomic_DNA"/>
</dbReference>
<evidence type="ECO:0000256" key="1">
    <source>
        <dbReference type="SAM" id="Phobius"/>
    </source>
</evidence>
<gene>
    <name evidence="2" type="ORF">ACFODO_18910</name>
    <name evidence="3" type="ORF">C9E89_021585</name>
</gene>
<sequence>MEDNKDKDLDDLSLEALGYYASLSVISILNFYILNTLINNAILPWYIKIIIGIVALALFGFSGAVGGALFNKVWLPMQLISKTQNDFLAQVSVQIVIILYYAILIIPPFYTLNNLFT</sequence>
<comment type="caution">
    <text evidence="3">The sequence shown here is derived from an EMBL/GenBank/DDBJ whole genome shotgun (WGS) entry which is preliminary data.</text>
</comment>
<reference evidence="2" key="4">
    <citation type="submission" date="2024-09" db="EMBL/GenBank/DDBJ databases">
        <authorList>
            <person name="Sun Q."/>
            <person name="Mori K."/>
        </authorList>
    </citation>
    <scope>NUCLEOTIDE SEQUENCE</scope>
    <source>
        <strain evidence="2">KCTC 62575</strain>
    </source>
</reference>
<organism evidence="3 4">
    <name type="scientific">Acinetobacter sichuanensis</name>
    <dbReference type="NCBI Taxonomy" id="2136183"/>
    <lineage>
        <taxon>Bacteria</taxon>
        <taxon>Pseudomonadati</taxon>
        <taxon>Pseudomonadota</taxon>
        <taxon>Gammaproteobacteria</taxon>
        <taxon>Moraxellales</taxon>
        <taxon>Moraxellaceae</taxon>
        <taxon>Acinetobacter</taxon>
    </lineage>
</organism>
<protein>
    <submittedName>
        <fullName evidence="3">Uncharacterized protein</fullName>
    </submittedName>
</protein>
<reference evidence="5" key="3">
    <citation type="journal article" date="2019" name="Int. J. Syst. Evol. Microbiol.">
        <title>The Global Catalogue of Microorganisms (GCM) 10K type strain sequencing project: providing services to taxonomists for standard genome sequencing and annotation.</title>
        <authorList>
            <consortium name="The Broad Institute Genomics Platform"/>
            <consortium name="The Broad Institute Genome Sequencing Center for Infectious Disease"/>
            <person name="Wu L."/>
            <person name="Ma J."/>
        </authorList>
    </citation>
    <scope>NUCLEOTIDE SEQUENCE [LARGE SCALE GENOMIC DNA]</scope>
    <source>
        <strain evidence="5">KCTC 62575</strain>
    </source>
</reference>
<evidence type="ECO:0000313" key="4">
    <source>
        <dbReference type="Proteomes" id="UP000240957"/>
    </source>
</evidence>
<feature type="transmembrane region" description="Helical" evidence="1">
    <location>
        <begin position="45"/>
        <end position="70"/>
    </location>
</feature>